<gene>
    <name evidence="2" type="ORF">LOTGIDRAFT_174632</name>
</gene>
<dbReference type="HOGENOM" id="CLU_1789042_0_0_1"/>
<dbReference type="CTD" id="20242831"/>
<dbReference type="GeneID" id="20242831"/>
<accession>V3ZZX9</accession>
<keyword evidence="3" id="KW-1185">Reference proteome</keyword>
<feature type="compositionally biased region" description="Basic and acidic residues" evidence="1">
    <location>
        <begin position="70"/>
        <end position="88"/>
    </location>
</feature>
<evidence type="ECO:0000313" key="3">
    <source>
        <dbReference type="Proteomes" id="UP000030746"/>
    </source>
</evidence>
<evidence type="ECO:0000313" key="2">
    <source>
        <dbReference type="EMBL" id="ESO97108.1"/>
    </source>
</evidence>
<organism evidence="2 3">
    <name type="scientific">Lottia gigantea</name>
    <name type="common">Giant owl limpet</name>
    <dbReference type="NCBI Taxonomy" id="225164"/>
    <lineage>
        <taxon>Eukaryota</taxon>
        <taxon>Metazoa</taxon>
        <taxon>Spiralia</taxon>
        <taxon>Lophotrochozoa</taxon>
        <taxon>Mollusca</taxon>
        <taxon>Gastropoda</taxon>
        <taxon>Patellogastropoda</taxon>
        <taxon>Lottioidea</taxon>
        <taxon>Lottiidae</taxon>
        <taxon>Lottia</taxon>
    </lineage>
</organism>
<name>V3ZZX9_LOTGI</name>
<evidence type="ECO:0000256" key="1">
    <source>
        <dbReference type="SAM" id="MobiDB-lite"/>
    </source>
</evidence>
<dbReference type="KEGG" id="lgi:LOTGIDRAFT_174632"/>
<reference evidence="2 3" key="1">
    <citation type="journal article" date="2013" name="Nature">
        <title>Insights into bilaterian evolution from three spiralian genomes.</title>
        <authorList>
            <person name="Simakov O."/>
            <person name="Marletaz F."/>
            <person name="Cho S.J."/>
            <person name="Edsinger-Gonzales E."/>
            <person name="Havlak P."/>
            <person name="Hellsten U."/>
            <person name="Kuo D.H."/>
            <person name="Larsson T."/>
            <person name="Lv J."/>
            <person name="Arendt D."/>
            <person name="Savage R."/>
            <person name="Osoegawa K."/>
            <person name="de Jong P."/>
            <person name="Grimwood J."/>
            <person name="Chapman J.A."/>
            <person name="Shapiro H."/>
            <person name="Aerts A."/>
            <person name="Otillar R.P."/>
            <person name="Terry A.Y."/>
            <person name="Boore J.L."/>
            <person name="Grigoriev I.V."/>
            <person name="Lindberg D.R."/>
            <person name="Seaver E.C."/>
            <person name="Weisblat D.A."/>
            <person name="Putnam N.H."/>
            <person name="Rokhsar D.S."/>
        </authorList>
    </citation>
    <scope>NUCLEOTIDE SEQUENCE [LARGE SCALE GENOMIC DNA]</scope>
</reference>
<dbReference type="RefSeq" id="XP_009052221.1">
    <property type="nucleotide sequence ID" value="XM_009053973.1"/>
</dbReference>
<feature type="region of interest" description="Disordered" evidence="1">
    <location>
        <begin position="68"/>
        <end position="145"/>
    </location>
</feature>
<dbReference type="AlphaFoldDB" id="V3ZZX9"/>
<sequence>MDYVRYTAIVSRELAVCIKIHCREMVHNDTNQHLDNLLSTTSDSTTTRTADPSIGIKLPTLSSLRATTAGDHREVVSKSTDIQRRKLDGVLASSDSDNEPSPDNPSPSDSFTDKQARTLVSPFSHSYKDKDRPRLPPICGAFPRG</sequence>
<feature type="compositionally biased region" description="Low complexity" evidence="1">
    <location>
        <begin position="93"/>
        <end position="110"/>
    </location>
</feature>
<dbReference type="EMBL" id="KB201338">
    <property type="protein sequence ID" value="ESO97108.1"/>
    <property type="molecule type" value="Genomic_DNA"/>
</dbReference>
<dbReference type="Proteomes" id="UP000030746">
    <property type="component" value="Unassembled WGS sequence"/>
</dbReference>
<proteinExistence type="predicted"/>
<protein>
    <submittedName>
        <fullName evidence="2">Uncharacterized protein</fullName>
    </submittedName>
</protein>